<dbReference type="RefSeq" id="WP_141956006.1">
    <property type="nucleotide sequence ID" value="NZ_VFOZ01000001.1"/>
</dbReference>
<dbReference type="FunFam" id="3.60.40.10:FF:000058">
    <property type="entry name" value="Stage II sporulation protein E"/>
    <property type="match status" value="1"/>
</dbReference>
<evidence type="ECO:0000259" key="3">
    <source>
        <dbReference type="SMART" id="SM00331"/>
    </source>
</evidence>
<accession>A0A543CJH9</accession>
<feature type="transmembrane region" description="Helical" evidence="2">
    <location>
        <begin position="66"/>
        <end position="85"/>
    </location>
</feature>
<sequence length="367" mass="38998">MQQREPLSRPPWRQGQALWLIPVVVLIASIMVADSLLPDSVHLGPLLAVTPAIAALFAGPRMTAAIGILALLALVLAGRLRGGLATLNREVQIVSLVAITVFVVVFCLLRERGQRQLAQVRSVAEAAQRVVLRPVPPRIGPLRLASVYLAAAAGAGIGGDLYAAARIDRSTRLLIGDVRGKGLAAISDAAVLLCAFREAAHRRSGLPGLARRLEASMAREAAEWAQTEQDAAEFFVTAALAEVPDDEPVVHLVSCGHPPPLLLRDGQVLTLQVAAPAPPLGMGEVATAGHVMETFPFATGDRLVLYTDGVIEARDRSGAFYPLAERLPAWRGSDPDALVRWIRDDLLAHVGGRLPDDAAIVAVERQA</sequence>
<dbReference type="EMBL" id="VFOZ01000001">
    <property type="protein sequence ID" value="TQL97249.1"/>
    <property type="molecule type" value="Genomic_DNA"/>
</dbReference>
<dbReference type="PANTHER" id="PTHR43156:SF2">
    <property type="entry name" value="STAGE II SPORULATION PROTEIN E"/>
    <property type="match status" value="1"/>
</dbReference>
<dbReference type="PANTHER" id="PTHR43156">
    <property type="entry name" value="STAGE II SPORULATION PROTEIN E-RELATED"/>
    <property type="match status" value="1"/>
</dbReference>
<feature type="transmembrane region" description="Helical" evidence="2">
    <location>
        <begin position="17"/>
        <end position="37"/>
    </location>
</feature>
<keyword evidence="5" id="KW-1185">Reference proteome</keyword>
<feature type="domain" description="PPM-type phosphatase" evidence="3">
    <location>
        <begin position="142"/>
        <end position="365"/>
    </location>
</feature>
<evidence type="ECO:0000313" key="4">
    <source>
        <dbReference type="EMBL" id="TQL97249.1"/>
    </source>
</evidence>
<dbReference type="Gene3D" id="3.60.40.10">
    <property type="entry name" value="PPM-type phosphatase domain"/>
    <property type="match status" value="1"/>
</dbReference>
<dbReference type="OrthoDB" id="311904at2"/>
<dbReference type="SUPFAM" id="SSF81606">
    <property type="entry name" value="PP2C-like"/>
    <property type="match status" value="1"/>
</dbReference>
<comment type="caution">
    <text evidence="4">The sequence shown here is derived from an EMBL/GenBank/DDBJ whole genome shotgun (WGS) entry which is preliminary data.</text>
</comment>
<keyword evidence="1" id="KW-0378">Hydrolase</keyword>
<name>A0A543CJH9_9ACTN</name>
<dbReference type="InterPro" id="IPR036457">
    <property type="entry name" value="PPM-type-like_dom_sf"/>
</dbReference>
<keyword evidence="2" id="KW-1133">Transmembrane helix</keyword>
<dbReference type="InterPro" id="IPR052016">
    <property type="entry name" value="Bact_Sigma-Reg"/>
</dbReference>
<protein>
    <submittedName>
        <fullName evidence="4">Serine phosphatase RsbU (Regulator of sigma subunit)</fullName>
    </submittedName>
</protein>
<dbReference type="SMART" id="SM00331">
    <property type="entry name" value="PP2C_SIG"/>
    <property type="match status" value="1"/>
</dbReference>
<organism evidence="4 5">
    <name type="scientific">Actinoallomurus bryophytorum</name>
    <dbReference type="NCBI Taxonomy" id="1490222"/>
    <lineage>
        <taxon>Bacteria</taxon>
        <taxon>Bacillati</taxon>
        <taxon>Actinomycetota</taxon>
        <taxon>Actinomycetes</taxon>
        <taxon>Streptosporangiales</taxon>
        <taxon>Thermomonosporaceae</taxon>
        <taxon>Actinoallomurus</taxon>
    </lineage>
</organism>
<evidence type="ECO:0000256" key="2">
    <source>
        <dbReference type="SAM" id="Phobius"/>
    </source>
</evidence>
<reference evidence="4 5" key="1">
    <citation type="submission" date="2019-06" db="EMBL/GenBank/DDBJ databases">
        <title>Sequencing the genomes of 1000 actinobacteria strains.</title>
        <authorList>
            <person name="Klenk H.-P."/>
        </authorList>
    </citation>
    <scope>NUCLEOTIDE SEQUENCE [LARGE SCALE GENOMIC DNA]</scope>
    <source>
        <strain evidence="4 5">DSM 102200</strain>
    </source>
</reference>
<dbReference type="Pfam" id="PF07228">
    <property type="entry name" value="SpoIIE"/>
    <property type="match status" value="1"/>
</dbReference>
<keyword evidence="2" id="KW-0812">Transmembrane</keyword>
<keyword evidence="2" id="KW-0472">Membrane</keyword>
<proteinExistence type="predicted"/>
<evidence type="ECO:0000313" key="5">
    <source>
        <dbReference type="Proteomes" id="UP000316096"/>
    </source>
</evidence>
<dbReference type="Proteomes" id="UP000316096">
    <property type="component" value="Unassembled WGS sequence"/>
</dbReference>
<evidence type="ECO:0000256" key="1">
    <source>
        <dbReference type="ARBA" id="ARBA00022801"/>
    </source>
</evidence>
<dbReference type="GO" id="GO:0016791">
    <property type="term" value="F:phosphatase activity"/>
    <property type="evidence" value="ECO:0007669"/>
    <property type="project" value="TreeGrafter"/>
</dbReference>
<dbReference type="InterPro" id="IPR001932">
    <property type="entry name" value="PPM-type_phosphatase-like_dom"/>
</dbReference>
<feature type="transmembrane region" description="Helical" evidence="2">
    <location>
        <begin position="91"/>
        <end position="109"/>
    </location>
</feature>
<dbReference type="AlphaFoldDB" id="A0A543CJH9"/>
<gene>
    <name evidence="4" type="ORF">FB559_2828</name>
</gene>